<evidence type="ECO:0000313" key="3">
    <source>
        <dbReference type="EMBL" id="ACU02579.1"/>
    </source>
</evidence>
<dbReference type="Pfam" id="PF04734">
    <property type="entry name" value="Ceramidase_alk"/>
    <property type="match status" value="1"/>
</dbReference>
<feature type="chain" id="PRO_5002971993" description="Neutral/alkaline non-lysosomal ceramidase N-terminal domain-containing protein" evidence="1">
    <location>
        <begin position="23"/>
        <end position="462"/>
    </location>
</feature>
<dbReference type="HOGENOM" id="CLU_030011_3_0_10"/>
<keyword evidence="4" id="KW-1185">Reference proteome</keyword>
<accession>C6XZ97</accession>
<dbReference type="InterPro" id="IPR031329">
    <property type="entry name" value="NEUT/ALK_ceramidase_N"/>
</dbReference>
<dbReference type="EMBL" id="CP001681">
    <property type="protein sequence ID" value="ACU02579.1"/>
    <property type="molecule type" value="Genomic_DNA"/>
</dbReference>
<evidence type="ECO:0000313" key="4">
    <source>
        <dbReference type="Proteomes" id="UP000000852"/>
    </source>
</evidence>
<reference evidence="3 4" key="1">
    <citation type="journal article" date="2009" name="Stand. Genomic Sci.">
        <title>Complete genome sequence of Pedobacter heparinus type strain (HIM 762-3).</title>
        <authorList>
            <person name="Han C."/>
            <person name="Spring S."/>
            <person name="Lapidus A."/>
            <person name="Del Rio T.G."/>
            <person name="Tice H."/>
            <person name="Copeland A."/>
            <person name="Cheng J.F."/>
            <person name="Lucas S."/>
            <person name="Chen F."/>
            <person name="Nolan M."/>
            <person name="Bruce D."/>
            <person name="Goodwin L."/>
            <person name="Pitluck S."/>
            <person name="Ivanova N."/>
            <person name="Mavromatis K."/>
            <person name="Mikhailova N."/>
            <person name="Pati A."/>
            <person name="Chen A."/>
            <person name="Palaniappan K."/>
            <person name="Land M."/>
            <person name="Hauser L."/>
            <person name="Chang Y.J."/>
            <person name="Jeffries C.C."/>
            <person name="Saunders E."/>
            <person name="Chertkov O."/>
            <person name="Brettin T."/>
            <person name="Goker M."/>
            <person name="Rohde M."/>
            <person name="Bristow J."/>
            <person name="Eisen J.A."/>
            <person name="Markowitz V."/>
            <person name="Hugenholtz P."/>
            <person name="Kyrpides N.C."/>
            <person name="Klenk H.P."/>
            <person name="Detter J.C."/>
        </authorList>
    </citation>
    <scope>NUCLEOTIDE SEQUENCE [LARGE SCALE GENOMIC DNA]</scope>
    <source>
        <strain evidence="4">ATCC 13125 / DSM 2366 / CIP 104194 / JCM 7457 / NBRC 12017 / NCIMB 9290 / NRRL B-14731 / HIM 762-3</strain>
    </source>
</reference>
<gene>
    <name evidence="3" type="ordered locus">Phep_0355</name>
</gene>
<feature type="signal peptide" evidence="1">
    <location>
        <begin position="1"/>
        <end position="22"/>
    </location>
</feature>
<protein>
    <recommendedName>
        <fullName evidence="2">Neutral/alkaline non-lysosomal ceramidase N-terminal domain-containing protein</fullName>
    </recommendedName>
</protein>
<dbReference type="STRING" id="485917.Phep_0355"/>
<proteinExistence type="predicted"/>
<feature type="domain" description="Neutral/alkaline non-lysosomal ceramidase N-terminal" evidence="2">
    <location>
        <begin position="36"/>
        <end position="258"/>
    </location>
</feature>
<dbReference type="RefSeq" id="WP_012780532.1">
    <property type="nucleotide sequence ID" value="NC_013061.1"/>
</dbReference>
<dbReference type="AlphaFoldDB" id="C6XZ97"/>
<dbReference type="eggNOG" id="COG3356">
    <property type="taxonomic scope" value="Bacteria"/>
</dbReference>
<evidence type="ECO:0000259" key="2">
    <source>
        <dbReference type="Pfam" id="PF04734"/>
    </source>
</evidence>
<organism evidence="3 4">
    <name type="scientific">Pedobacter heparinus (strain ATCC 13125 / DSM 2366 / CIP 104194 / JCM 7457 / NBRC 12017 / NCIMB 9290 / NRRL B-14731 / HIM 762-3)</name>
    <dbReference type="NCBI Taxonomy" id="485917"/>
    <lineage>
        <taxon>Bacteria</taxon>
        <taxon>Pseudomonadati</taxon>
        <taxon>Bacteroidota</taxon>
        <taxon>Sphingobacteriia</taxon>
        <taxon>Sphingobacteriales</taxon>
        <taxon>Sphingobacteriaceae</taxon>
        <taxon>Pedobacter</taxon>
    </lineage>
</organism>
<keyword evidence="1" id="KW-0732">Signal</keyword>
<dbReference type="KEGG" id="phe:Phep_0355"/>
<sequence>MKRPILFSTLCCVVFLITSVYAQKTALAEAADWKAGVARVVITPKQPMAMAGFASRNHPSEGTLHDLWAKALALEDANGKKALLITTDLLGFPKDVSNHIRDRIKSKFGLDRDQVLLNSSHTHSGPVLQDALTDIYLLDAVQLEKIKQYSLALEDQIVKLAGEALGKMEPAALYAQNGVTRFEVNRRNNPVATLTKVTELKGPSDWAVPVIKVVNKKGELKAIAFGYACHNTVLERYEWSGDYAGFAQIEVEKYHPGTTAMFFQGAGADQNPLPRGTVPLAKQYGRELAAAVDRVIEEDMRKLPATLSTAYSEINLPLGAVPNKEELTQIAKTTPVAYQKRWAERMIGKIDKGEQLIRSYPYPVQVWSIGGQALVALGGELTVEYSIITKQMFGQDAFVLGYSNDVMTYIPSCSILQEGGYEGDAARMVYGMPAKWDVTVETRILNEVILQAEKAGVPKIVR</sequence>
<dbReference type="OrthoDB" id="2579961at2"/>
<evidence type="ECO:0000256" key="1">
    <source>
        <dbReference type="SAM" id="SignalP"/>
    </source>
</evidence>
<name>C6XZ97_PEDHD</name>
<dbReference type="Proteomes" id="UP000000852">
    <property type="component" value="Chromosome"/>
</dbReference>